<proteinExistence type="predicted"/>
<dbReference type="EMBL" id="SNRW01039932">
    <property type="protein sequence ID" value="KAA6348260.1"/>
    <property type="molecule type" value="Genomic_DNA"/>
</dbReference>
<accession>A0A5J4SSM5</accession>
<dbReference type="AlphaFoldDB" id="A0A5J4SSM5"/>
<gene>
    <name evidence="1" type="ORF">EZS28_051988</name>
</gene>
<protein>
    <submittedName>
        <fullName evidence="1">Uncharacterized protein</fullName>
    </submittedName>
</protein>
<name>A0A5J4SSM5_9EUKA</name>
<evidence type="ECO:0000313" key="1">
    <source>
        <dbReference type="EMBL" id="KAA6348260.1"/>
    </source>
</evidence>
<reference evidence="1 2" key="1">
    <citation type="submission" date="2019-03" db="EMBL/GenBank/DDBJ databases">
        <title>Single cell metagenomics reveals metabolic interactions within the superorganism composed of flagellate Streblomastix strix and complex community of Bacteroidetes bacteria on its surface.</title>
        <authorList>
            <person name="Treitli S.C."/>
            <person name="Kolisko M."/>
            <person name="Husnik F."/>
            <person name="Keeling P."/>
            <person name="Hampl V."/>
        </authorList>
    </citation>
    <scope>NUCLEOTIDE SEQUENCE [LARGE SCALE GENOMIC DNA]</scope>
    <source>
        <strain evidence="1">ST1C</strain>
    </source>
</reference>
<evidence type="ECO:0000313" key="2">
    <source>
        <dbReference type="Proteomes" id="UP000324800"/>
    </source>
</evidence>
<sequence length="123" mass="14319">MKPVIAQHPILQQKKILNYGVETICGFKCFDFQYYDEETKKAGDGGKHRYICMEREGEVTCKVERRYSYNMDMSHSCPVLNFRNMKKGFKKQQQSSIQPISERLIQRICAVIADTRLAFLAAE</sequence>
<feature type="non-terminal residue" evidence="1">
    <location>
        <position position="123"/>
    </location>
</feature>
<comment type="caution">
    <text evidence="1">The sequence shown here is derived from an EMBL/GenBank/DDBJ whole genome shotgun (WGS) entry which is preliminary data.</text>
</comment>
<organism evidence="1 2">
    <name type="scientific">Streblomastix strix</name>
    <dbReference type="NCBI Taxonomy" id="222440"/>
    <lineage>
        <taxon>Eukaryota</taxon>
        <taxon>Metamonada</taxon>
        <taxon>Preaxostyla</taxon>
        <taxon>Oxymonadida</taxon>
        <taxon>Streblomastigidae</taxon>
        <taxon>Streblomastix</taxon>
    </lineage>
</organism>
<dbReference type="Proteomes" id="UP000324800">
    <property type="component" value="Unassembled WGS sequence"/>
</dbReference>